<sequence length="158" mass="18284">MRRDTLGSMKLKSRKNLVKKRGLMMTTWLTSKMGWKVGREIYQTSKRMSVKMGTWSSPIQKCTLIYINRIPPRLKKMQASTGLRFDSPEGILKQITEICGMNITEVLPFVPLCCKAPTEVVRLTQTKADLKRLQMSLRKLGYGFEYPPFTFSPLIWMD</sequence>
<accession>A0ABD1XQX1</accession>
<organism evidence="1 2">
    <name type="scientific">Riccia fluitans</name>
    <dbReference type="NCBI Taxonomy" id="41844"/>
    <lineage>
        <taxon>Eukaryota</taxon>
        <taxon>Viridiplantae</taxon>
        <taxon>Streptophyta</taxon>
        <taxon>Embryophyta</taxon>
        <taxon>Marchantiophyta</taxon>
        <taxon>Marchantiopsida</taxon>
        <taxon>Marchantiidae</taxon>
        <taxon>Marchantiales</taxon>
        <taxon>Ricciaceae</taxon>
        <taxon>Riccia</taxon>
    </lineage>
</organism>
<dbReference type="AlphaFoldDB" id="A0ABD1XQX1"/>
<keyword evidence="2" id="KW-1185">Reference proteome</keyword>
<evidence type="ECO:0000313" key="2">
    <source>
        <dbReference type="Proteomes" id="UP001605036"/>
    </source>
</evidence>
<reference evidence="1 2" key="1">
    <citation type="submission" date="2024-09" db="EMBL/GenBank/DDBJ databases">
        <title>Chromosome-scale assembly of Riccia fluitans.</title>
        <authorList>
            <person name="Paukszto L."/>
            <person name="Sawicki J."/>
            <person name="Karawczyk K."/>
            <person name="Piernik-Szablinska J."/>
            <person name="Szczecinska M."/>
            <person name="Mazdziarz M."/>
        </authorList>
    </citation>
    <scope>NUCLEOTIDE SEQUENCE [LARGE SCALE GENOMIC DNA]</scope>
    <source>
        <strain evidence="1">Rf_01</strain>
        <tissue evidence="1">Aerial parts of the thallus</tissue>
    </source>
</reference>
<proteinExistence type="predicted"/>
<comment type="caution">
    <text evidence="1">The sequence shown here is derived from an EMBL/GenBank/DDBJ whole genome shotgun (WGS) entry which is preliminary data.</text>
</comment>
<gene>
    <name evidence="1" type="ORF">R1flu_028501</name>
</gene>
<dbReference type="EMBL" id="JBHFFA010000008">
    <property type="protein sequence ID" value="KAL2609928.1"/>
    <property type="molecule type" value="Genomic_DNA"/>
</dbReference>
<name>A0ABD1XQX1_9MARC</name>
<dbReference type="Proteomes" id="UP001605036">
    <property type="component" value="Unassembled WGS sequence"/>
</dbReference>
<protein>
    <submittedName>
        <fullName evidence="1">Uncharacterized protein</fullName>
    </submittedName>
</protein>
<evidence type="ECO:0000313" key="1">
    <source>
        <dbReference type="EMBL" id="KAL2609928.1"/>
    </source>
</evidence>